<evidence type="ECO:0000256" key="1">
    <source>
        <dbReference type="ARBA" id="ARBA00022729"/>
    </source>
</evidence>
<protein>
    <recommendedName>
        <fullName evidence="8">Pectinesterase inhibitor domain-containing protein</fullName>
    </recommendedName>
</protein>
<sequence length="184" mass="19045">MIKAPSSSPMAFAAAAAALVFVSAWGGADATIESTCRVAAAGDRRVDVAFCTRQFLAFNGAADADDWGLAKTAALVGISLGDDAIFDLTHGKLFPPPADKKAEAAMDVCVKAYDQVGLAFAKTSDELRSRRCAPAKEQVARVAALVQRCDAGLAKVGLASPLPKYSADCLQTAIIAIAITNLIK</sequence>
<comment type="caution">
    <text evidence="5">The sequence shown here is derived from an EMBL/GenBank/DDBJ whole genome shotgun (WGS) entry which is preliminary data.</text>
</comment>
<accession>A0AAD8TS49</accession>
<keyword evidence="1 4" id="KW-0732">Signal</keyword>
<dbReference type="Proteomes" id="UP001231189">
    <property type="component" value="Unassembled WGS sequence"/>
</dbReference>
<dbReference type="PANTHER" id="PTHR35357">
    <property type="entry name" value="OS02G0537100 PROTEIN"/>
    <property type="match status" value="1"/>
</dbReference>
<dbReference type="PANTHER" id="PTHR35357:SF1">
    <property type="entry name" value="OS05G0149000 PROTEIN"/>
    <property type="match status" value="1"/>
</dbReference>
<proteinExistence type="inferred from homology"/>
<organism evidence="5 7">
    <name type="scientific">Lolium multiflorum</name>
    <name type="common">Italian ryegrass</name>
    <name type="synonym">Lolium perenne subsp. multiflorum</name>
    <dbReference type="NCBI Taxonomy" id="4521"/>
    <lineage>
        <taxon>Eukaryota</taxon>
        <taxon>Viridiplantae</taxon>
        <taxon>Streptophyta</taxon>
        <taxon>Embryophyta</taxon>
        <taxon>Tracheophyta</taxon>
        <taxon>Spermatophyta</taxon>
        <taxon>Magnoliopsida</taxon>
        <taxon>Liliopsida</taxon>
        <taxon>Poales</taxon>
        <taxon>Poaceae</taxon>
        <taxon>BOP clade</taxon>
        <taxon>Pooideae</taxon>
        <taxon>Poodae</taxon>
        <taxon>Poeae</taxon>
        <taxon>Poeae Chloroplast Group 2 (Poeae type)</taxon>
        <taxon>Loliodinae</taxon>
        <taxon>Loliinae</taxon>
        <taxon>Lolium</taxon>
    </lineage>
</organism>
<dbReference type="NCBIfam" id="TIGR01614">
    <property type="entry name" value="PME_inhib"/>
    <property type="match status" value="1"/>
</dbReference>
<evidence type="ECO:0008006" key="8">
    <source>
        <dbReference type="Google" id="ProtNLM"/>
    </source>
</evidence>
<dbReference type="InterPro" id="IPR035513">
    <property type="entry name" value="Invertase/methylesterase_inhib"/>
</dbReference>
<evidence type="ECO:0000256" key="4">
    <source>
        <dbReference type="SAM" id="SignalP"/>
    </source>
</evidence>
<evidence type="ECO:0000313" key="5">
    <source>
        <dbReference type="EMBL" id="KAK1692856.1"/>
    </source>
</evidence>
<evidence type="ECO:0000313" key="7">
    <source>
        <dbReference type="Proteomes" id="UP001231189"/>
    </source>
</evidence>
<feature type="chain" id="PRO_5042442382" description="Pectinesterase inhibitor domain-containing protein" evidence="4">
    <location>
        <begin position="31"/>
        <end position="184"/>
    </location>
</feature>
<dbReference type="Gene3D" id="1.20.140.40">
    <property type="entry name" value="Invertase/pectin methylesterase inhibitor family protein"/>
    <property type="match status" value="1"/>
</dbReference>
<evidence type="ECO:0000256" key="3">
    <source>
        <dbReference type="ARBA" id="ARBA00038471"/>
    </source>
</evidence>
<dbReference type="EMBL" id="JAUUTY010000001">
    <property type="protein sequence ID" value="KAK1693502.1"/>
    <property type="molecule type" value="Genomic_DNA"/>
</dbReference>
<gene>
    <name evidence="5" type="ORF">QYE76_009553</name>
    <name evidence="6" type="ORF">QYE76_010199</name>
</gene>
<name>A0AAD8TS49_LOLMU</name>
<dbReference type="EMBL" id="JAUUTY010000001">
    <property type="protein sequence ID" value="KAK1692856.1"/>
    <property type="molecule type" value="Genomic_DNA"/>
</dbReference>
<evidence type="ECO:0000313" key="6">
    <source>
        <dbReference type="EMBL" id="KAK1693502.1"/>
    </source>
</evidence>
<dbReference type="InterPro" id="IPR006501">
    <property type="entry name" value="Pectinesterase_inhib_dom"/>
</dbReference>
<keyword evidence="7" id="KW-1185">Reference proteome</keyword>
<reference evidence="5" key="1">
    <citation type="submission" date="2023-07" db="EMBL/GenBank/DDBJ databases">
        <title>A chromosome-level genome assembly of Lolium multiflorum.</title>
        <authorList>
            <person name="Chen Y."/>
            <person name="Copetti D."/>
            <person name="Kolliker R."/>
            <person name="Studer B."/>
        </authorList>
    </citation>
    <scope>NUCLEOTIDE SEQUENCE</scope>
    <source>
        <strain evidence="5">02402/16</strain>
        <tissue evidence="5">Leaf</tissue>
    </source>
</reference>
<evidence type="ECO:0000256" key="2">
    <source>
        <dbReference type="ARBA" id="ARBA00023157"/>
    </source>
</evidence>
<dbReference type="GO" id="GO:0004857">
    <property type="term" value="F:enzyme inhibitor activity"/>
    <property type="evidence" value="ECO:0007669"/>
    <property type="project" value="InterPro"/>
</dbReference>
<feature type="signal peptide" evidence="4">
    <location>
        <begin position="1"/>
        <end position="30"/>
    </location>
</feature>
<dbReference type="SUPFAM" id="SSF101148">
    <property type="entry name" value="Plant invertase/pectin methylesterase inhibitor"/>
    <property type="match status" value="1"/>
</dbReference>
<dbReference type="AlphaFoldDB" id="A0AAD8TS49"/>
<comment type="similarity">
    <text evidence="3">Belongs to the PMEI family.</text>
</comment>
<keyword evidence="2" id="KW-1015">Disulfide bond</keyword>